<dbReference type="InterPro" id="IPR007627">
    <property type="entry name" value="RNA_pol_sigma70_r2"/>
</dbReference>
<dbReference type="Pfam" id="PF04542">
    <property type="entry name" value="Sigma70_r2"/>
    <property type="match status" value="1"/>
</dbReference>
<keyword evidence="6" id="KW-0804">Transcription</keyword>
<evidence type="ECO:0000256" key="6">
    <source>
        <dbReference type="ARBA" id="ARBA00023163"/>
    </source>
</evidence>
<evidence type="ECO:0000256" key="1">
    <source>
        <dbReference type="ARBA" id="ARBA00007788"/>
    </source>
</evidence>
<evidence type="ECO:0000259" key="7">
    <source>
        <dbReference type="PROSITE" id="PS50943"/>
    </source>
</evidence>
<organism evidence="8 9">
    <name type="scientific">Gemmiger gallinarum</name>
    <dbReference type="NCBI Taxonomy" id="2779354"/>
    <lineage>
        <taxon>Bacteria</taxon>
        <taxon>Bacillati</taxon>
        <taxon>Bacillota</taxon>
        <taxon>Clostridia</taxon>
        <taxon>Eubacteriales</taxon>
        <taxon>Gemmiger</taxon>
    </lineage>
</organism>
<evidence type="ECO:0000256" key="2">
    <source>
        <dbReference type="ARBA" id="ARBA00022969"/>
    </source>
</evidence>
<dbReference type="PANTHER" id="PTHR30376">
    <property type="entry name" value="SIGMA FACTOR RPOH HEAT SHOCK RELATED"/>
    <property type="match status" value="1"/>
</dbReference>
<dbReference type="InterPro" id="IPR014284">
    <property type="entry name" value="RNA_pol_sigma-70_dom"/>
</dbReference>
<proteinExistence type="inferred from homology"/>
<dbReference type="InterPro" id="IPR013325">
    <property type="entry name" value="RNA_pol_sigma_r2"/>
</dbReference>
<dbReference type="Gene3D" id="1.10.10.10">
    <property type="entry name" value="Winged helix-like DNA-binding domain superfamily/Winged helix DNA-binding domain"/>
    <property type="match status" value="1"/>
</dbReference>
<dbReference type="PROSITE" id="PS00715">
    <property type="entry name" value="SIGMA70_1"/>
    <property type="match status" value="1"/>
</dbReference>
<dbReference type="Gene3D" id="1.20.120.1810">
    <property type="match status" value="1"/>
</dbReference>
<dbReference type="InterPro" id="IPR001387">
    <property type="entry name" value="Cro/C1-type_HTH"/>
</dbReference>
<comment type="similarity">
    <text evidence="1">Belongs to the sigma-70 factor family.</text>
</comment>
<dbReference type="InterPro" id="IPR000943">
    <property type="entry name" value="RNA_pol_sigma70"/>
</dbReference>
<keyword evidence="4" id="KW-0731">Sigma factor</keyword>
<dbReference type="InterPro" id="IPR007630">
    <property type="entry name" value="RNA_pol_sigma70_r4"/>
</dbReference>
<dbReference type="SUPFAM" id="SSF88659">
    <property type="entry name" value="Sigma3 and sigma4 domains of RNA polymerase sigma factors"/>
    <property type="match status" value="1"/>
</dbReference>
<dbReference type="SUPFAM" id="SSF88946">
    <property type="entry name" value="Sigma2 domain of RNA polymerase sigma factors"/>
    <property type="match status" value="1"/>
</dbReference>
<dbReference type="EMBL" id="JADCKC010000003">
    <property type="protein sequence ID" value="MBE5038214.1"/>
    <property type="molecule type" value="Genomic_DNA"/>
</dbReference>
<keyword evidence="9" id="KW-1185">Reference proteome</keyword>
<comment type="caution">
    <text evidence="8">The sequence shown here is derived from an EMBL/GenBank/DDBJ whole genome shotgun (WGS) entry which is preliminary data.</text>
</comment>
<reference evidence="8 9" key="1">
    <citation type="submission" date="2020-10" db="EMBL/GenBank/DDBJ databases">
        <title>ChiBAC.</title>
        <authorList>
            <person name="Zenner C."/>
            <person name="Hitch T.C.A."/>
            <person name="Clavel T."/>
        </authorList>
    </citation>
    <scope>NUCLEOTIDE SEQUENCE [LARGE SCALE GENOMIC DNA]</scope>
    <source>
        <strain evidence="8 9">DSM 109015</strain>
    </source>
</reference>
<evidence type="ECO:0000313" key="8">
    <source>
        <dbReference type="EMBL" id="MBE5038214.1"/>
    </source>
</evidence>
<dbReference type="PRINTS" id="PR00046">
    <property type="entry name" value="SIGMA70FCT"/>
</dbReference>
<dbReference type="Pfam" id="PF04545">
    <property type="entry name" value="Sigma70_r4"/>
    <property type="match status" value="1"/>
</dbReference>
<evidence type="ECO:0000256" key="5">
    <source>
        <dbReference type="ARBA" id="ARBA00023125"/>
    </source>
</evidence>
<name>A0ABR9R506_9FIRM</name>
<dbReference type="InterPro" id="IPR050813">
    <property type="entry name" value="Sigma-70_Factor"/>
</dbReference>
<keyword evidence="5" id="KW-0238">DNA-binding</keyword>
<dbReference type="InterPro" id="IPR036388">
    <property type="entry name" value="WH-like_DNA-bd_sf"/>
</dbReference>
<dbReference type="NCBIfam" id="TIGR02937">
    <property type="entry name" value="sigma70-ECF"/>
    <property type="match status" value="1"/>
</dbReference>
<dbReference type="InterPro" id="IPR013324">
    <property type="entry name" value="RNA_pol_sigma_r3/r4-like"/>
</dbReference>
<dbReference type="PIRSF" id="PIRSF000770">
    <property type="entry name" value="RNA_pol_sigma-SigE/K"/>
    <property type="match status" value="1"/>
</dbReference>
<protein>
    <submittedName>
        <fullName evidence="8">Sigma-70 family RNA polymerase sigma factor</fullName>
    </submittedName>
</protein>
<evidence type="ECO:0000256" key="3">
    <source>
        <dbReference type="ARBA" id="ARBA00023015"/>
    </source>
</evidence>
<keyword evidence="3" id="KW-0805">Transcription regulation</keyword>
<sequence>MLEILGLFLQAAASHILYLTLRLETGSFPRPLRAEEERAAFAAARQGDRNARDRLIRHNLRLVAHVTKKYYAVAAAQDDLVSMGTIGLIKAVDSFDPARRVRFASYASQCIENELRMYLRHTRREGTPLSLQEPLESHANDSGTLTLADVLTDDAVMEEDCERRDIAMRLRALVKALPARDARILTMRYGLDGKAELTQQAVAEKLGISRSYVSRIEKRALETLRAHWENQAHCRAEMPQK</sequence>
<dbReference type="PANTHER" id="PTHR30376:SF3">
    <property type="entry name" value="RNA POLYMERASE SIGMA FACTOR RPOH"/>
    <property type="match status" value="1"/>
</dbReference>
<gene>
    <name evidence="8" type="ORF">INF35_10495</name>
</gene>
<keyword evidence="2" id="KW-0749">Sporulation</keyword>
<evidence type="ECO:0000256" key="4">
    <source>
        <dbReference type="ARBA" id="ARBA00023082"/>
    </source>
</evidence>
<dbReference type="CDD" id="cd06171">
    <property type="entry name" value="Sigma70_r4"/>
    <property type="match status" value="1"/>
</dbReference>
<dbReference type="Proteomes" id="UP000768567">
    <property type="component" value="Unassembled WGS sequence"/>
</dbReference>
<evidence type="ECO:0000313" key="9">
    <source>
        <dbReference type="Proteomes" id="UP000768567"/>
    </source>
</evidence>
<feature type="domain" description="HTH cro/C1-type" evidence="7">
    <location>
        <begin position="197"/>
        <end position="218"/>
    </location>
</feature>
<dbReference type="PROSITE" id="PS50943">
    <property type="entry name" value="HTH_CROC1"/>
    <property type="match status" value="1"/>
</dbReference>
<accession>A0ABR9R506</accession>